<reference evidence="2" key="5">
    <citation type="submission" date="2025-09" db="UniProtKB">
        <authorList>
            <consortium name="Ensembl"/>
        </authorList>
    </citation>
    <scope>IDENTIFICATION</scope>
</reference>
<dbReference type="GO" id="GO:0003682">
    <property type="term" value="F:chromatin binding"/>
    <property type="evidence" value="ECO:0007669"/>
    <property type="project" value="TreeGrafter"/>
</dbReference>
<dbReference type="RefSeq" id="XP_026856838.1">
    <property type="nucleotide sequence ID" value="XM_027001037.2"/>
</dbReference>
<gene>
    <name evidence="2" type="primary">FAAP24</name>
</gene>
<evidence type="ECO:0000313" key="2">
    <source>
        <dbReference type="Ensembl" id="ENSEEEP00000039719.1"/>
    </source>
</evidence>
<dbReference type="Proteomes" id="UP000314983">
    <property type="component" value="Chromosome 2"/>
</dbReference>
<evidence type="ECO:0000313" key="3">
    <source>
        <dbReference type="Proteomes" id="UP000314983"/>
    </source>
</evidence>
<keyword evidence="3" id="KW-1185">Reference proteome</keyword>
<dbReference type="PANTHER" id="PTHR31786:SF2">
    <property type="entry name" value="FANCONI ANEMIA CORE COMPLEX-ASSOCIATED PROTEIN 24"/>
    <property type="match status" value="1"/>
</dbReference>
<accession>A0A4W4GMY9</accession>
<dbReference type="InterPro" id="IPR026985">
    <property type="entry name" value="FAAP24"/>
</dbReference>
<dbReference type="SUPFAM" id="SSF47781">
    <property type="entry name" value="RuvA domain 2-like"/>
    <property type="match status" value="1"/>
</dbReference>
<reference evidence="3" key="2">
    <citation type="journal article" date="2017" name="Sci. Adv.">
        <title>A tail of two voltages: Proteomic comparison of the three electric organs of the electric eel.</title>
        <authorList>
            <person name="Traeger L.L."/>
            <person name="Sabat G."/>
            <person name="Barrett-Wilt G.A."/>
            <person name="Wells G.B."/>
            <person name="Sussman M.R."/>
        </authorList>
    </citation>
    <scope>NUCLEOTIDE SEQUENCE [LARGE SCALE GENOMIC DNA]</scope>
</reference>
<dbReference type="Ensembl" id="ENSEEET00000040176.2">
    <property type="protein sequence ID" value="ENSEEEP00000039719.1"/>
    <property type="gene ID" value="ENSEEEG00000018834.2"/>
</dbReference>
<dbReference type="Gene3D" id="3.40.50.10130">
    <property type="match status" value="1"/>
</dbReference>
<dbReference type="Pfam" id="PF17949">
    <property type="entry name" value="PND"/>
    <property type="match status" value="1"/>
</dbReference>
<organism evidence="2 3">
    <name type="scientific">Electrophorus electricus</name>
    <name type="common">Electric eel</name>
    <name type="synonym">Gymnotus electricus</name>
    <dbReference type="NCBI Taxonomy" id="8005"/>
    <lineage>
        <taxon>Eukaryota</taxon>
        <taxon>Metazoa</taxon>
        <taxon>Chordata</taxon>
        <taxon>Craniata</taxon>
        <taxon>Vertebrata</taxon>
        <taxon>Euteleostomi</taxon>
        <taxon>Actinopterygii</taxon>
        <taxon>Neopterygii</taxon>
        <taxon>Teleostei</taxon>
        <taxon>Ostariophysi</taxon>
        <taxon>Gymnotiformes</taxon>
        <taxon>Gymnotoidei</taxon>
        <taxon>Gymnotidae</taxon>
        <taxon>Electrophorus</taxon>
    </lineage>
</organism>
<reference evidence="3" key="1">
    <citation type="journal article" date="2014" name="Science">
        <title>Nonhuman genetics. Genomic basis for the convergent evolution of electric organs.</title>
        <authorList>
            <person name="Gallant J.R."/>
            <person name="Traeger L.L."/>
            <person name="Volkening J.D."/>
            <person name="Moffett H."/>
            <person name="Chen P.H."/>
            <person name="Novina C.D."/>
            <person name="Phillips G.N.Jr."/>
            <person name="Anand R."/>
            <person name="Wells G.B."/>
            <person name="Pinch M."/>
            <person name="Guth R."/>
            <person name="Unguez G.A."/>
            <person name="Albert J.S."/>
            <person name="Zakon H.H."/>
            <person name="Samanta M.P."/>
            <person name="Sussman M.R."/>
        </authorList>
    </citation>
    <scope>NUCLEOTIDE SEQUENCE [LARGE SCALE GENOMIC DNA]</scope>
</reference>
<dbReference type="GO" id="GO:0036297">
    <property type="term" value="P:interstrand cross-link repair"/>
    <property type="evidence" value="ECO:0007669"/>
    <property type="project" value="InterPro"/>
</dbReference>
<dbReference type="AlphaFoldDB" id="A0A4W4GMY9"/>
<evidence type="ECO:0000259" key="1">
    <source>
        <dbReference type="Pfam" id="PF17949"/>
    </source>
</evidence>
<dbReference type="STRING" id="8005.ENSEEEP00000039719"/>
<protein>
    <recommendedName>
        <fullName evidence="1">Fanconi anemia core complex-associated protein 24 pseudonuclease domain-containing protein</fullName>
    </recommendedName>
</protein>
<dbReference type="PANTHER" id="PTHR31786">
    <property type="entry name" value="FANCONI ANEMIA CORE COMPLEX-ASSOCIATED PROTEIN 24"/>
    <property type="match status" value="1"/>
</dbReference>
<dbReference type="GO" id="GO:0043240">
    <property type="term" value="C:Fanconi anaemia nuclear complex"/>
    <property type="evidence" value="ECO:0007669"/>
    <property type="project" value="InterPro"/>
</dbReference>
<dbReference type="Gene3D" id="1.10.150.20">
    <property type="entry name" value="5' to 3' exonuclease, C-terminal subdomain"/>
    <property type="match status" value="1"/>
</dbReference>
<dbReference type="Pfam" id="PF14520">
    <property type="entry name" value="HHH_5"/>
    <property type="match status" value="1"/>
</dbReference>
<dbReference type="OMA" id="GPVHVPF"/>
<dbReference type="CDD" id="cd20076">
    <property type="entry name" value="XPF_nuclease_FAAP24"/>
    <property type="match status" value="1"/>
</dbReference>
<proteinExistence type="predicted"/>
<dbReference type="OrthoDB" id="5975714at2759"/>
<dbReference type="CDD" id="cd09897">
    <property type="entry name" value="H3TH_FEN1-XPG-like"/>
    <property type="match status" value="1"/>
</dbReference>
<feature type="domain" description="Fanconi anemia core complex-associated protein 24 pseudonuclease" evidence="1">
    <location>
        <begin position="16"/>
        <end position="137"/>
    </location>
</feature>
<dbReference type="GeneID" id="113571855"/>
<name>A0A4W4GMY9_ELEEL</name>
<reference evidence="2" key="4">
    <citation type="submission" date="2025-08" db="UniProtKB">
        <authorList>
            <consortium name="Ensembl"/>
        </authorList>
    </citation>
    <scope>IDENTIFICATION</scope>
</reference>
<sequence length="215" mass="23701">MDSKPSPAVVVSAVPPYGHVILSAKWRGSTLAHHFKGVVKAIFEEELGVVDLHLSNKSCILYVSESDVVAGNDYKRKIVRFRNANSNFHGVVLVEKTRLSEQYFSGLQRFVVLELGLTLLAVASPVEAAQLISQMVHGESKENPFRRRSACRLLDPVVLNLVQQIPGVGKVKAMALLQQFSSIHQICNLSAQQLESVVGQATAQQIWGFFHNQLS</sequence>
<dbReference type="InterPro" id="IPR010994">
    <property type="entry name" value="RuvA_2-like"/>
</dbReference>
<reference evidence="2" key="3">
    <citation type="submission" date="2020-05" db="EMBL/GenBank/DDBJ databases">
        <title>Electrophorus electricus (electric eel) genome, fEleEle1, primary haplotype.</title>
        <authorList>
            <person name="Myers G."/>
            <person name="Meyer A."/>
            <person name="Fedrigo O."/>
            <person name="Formenti G."/>
            <person name="Rhie A."/>
            <person name="Tracey A."/>
            <person name="Sims Y."/>
            <person name="Jarvis E.D."/>
        </authorList>
    </citation>
    <scope>NUCLEOTIDE SEQUENCE [LARGE SCALE GENOMIC DNA]</scope>
</reference>
<dbReference type="GeneTree" id="ENSGT00390000009456"/>
<dbReference type="InterPro" id="IPR040646">
    <property type="entry name" value="PND"/>
</dbReference>